<evidence type="ECO:0000256" key="5">
    <source>
        <dbReference type="HAMAP-Rule" id="MF_01491"/>
    </source>
</evidence>
<dbReference type="GO" id="GO:0008270">
    <property type="term" value="F:zinc ion binding"/>
    <property type="evidence" value="ECO:0007669"/>
    <property type="project" value="InterPro"/>
</dbReference>
<feature type="binding site" evidence="8">
    <location>
        <position position="48"/>
    </location>
    <ligand>
        <name>Ca(2+)</name>
        <dbReference type="ChEBI" id="CHEBI:29108"/>
    </ligand>
</feature>
<keyword evidence="4 5" id="KW-0694">RNA-binding</keyword>
<dbReference type="HAMAP" id="MF_01491">
    <property type="entry name" value="RNase_J_bact"/>
    <property type="match status" value="1"/>
</dbReference>
<dbReference type="Pfam" id="PF22505">
    <property type="entry name" value="RNase_J_b_CASP"/>
    <property type="match status" value="1"/>
</dbReference>
<feature type="binding site" evidence="8">
    <location>
        <position position="163"/>
    </location>
    <ligand>
        <name>Zn(2+)</name>
        <dbReference type="ChEBI" id="CHEBI:29105"/>
        <label>1</label>
        <note>catalytic</note>
    </ligand>
</feature>
<keyword evidence="2 5" id="KW-0540">Nuclease</keyword>
<dbReference type="InterPro" id="IPR030854">
    <property type="entry name" value="RNase_J_bac"/>
</dbReference>
<keyword evidence="5" id="KW-0698">rRNA processing</keyword>
<dbReference type="GO" id="GO:0006364">
    <property type="term" value="P:rRNA processing"/>
    <property type="evidence" value="ECO:0007669"/>
    <property type="project" value="UniProtKB-UniRule"/>
</dbReference>
<dbReference type="Pfam" id="PF12706">
    <property type="entry name" value="Lactamase_B_2"/>
    <property type="match status" value="1"/>
</dbReference>
<keyword evidence="8" id="KW-0479">Metal-binding</keyword>
<dbReference type="PANTHER" id="PTHR43694:SF1">
    <property type="entry name" value="RIBONUCLEASE J"/>
    <property type="match status" value="1"/>
</dbReference>
<evidence type="ECO:0000259" key="9">
    <source>
        <dbReference type="SMART" id="SM00849"/>
    </source>
</evidence>
<dbReference type="GO" id="GO:0005737">
    <property type="term" value="C:cytoplasm"/>
    <property type="evidence" value="ECO:0007669"/>
    <property type="project" value="UniProtKB-SubCell"/>
</dbReference>
<comment type="cofactor">
    <cofactor evidence="8">
        <name>Ca(2+)</name>
        <dbReference type="ChEBI" id="CHEBI:29108"/>
    </cofactor>
    <text evidence="8">Binds 1 Ca(2+) cation per subunit. Seen in 1 crystal structure, it is not clear if it is physiologically important.</text>
</comment>
<evidence type="ECO:0000256" key="6">
    <source>
        <dbReference type="PIRSR" id="PIRSR004803-1"/>
    </source>
</evidence>
<dbReference type="InterPro" id="IPR055132">
    <property type="entry name" value="RNase_J_b_CASP"/>
</dbReference>
<dbReference type="GO" id="GO:0004534">
    <property type="term" value="F:5'-3' RNA exonuclease activity"/>
    <property type="evidence" value="ECO:0007669"/>
    <property type="project" value="UniProtKB-UniRule"/>
</dbReference>
<keyword evidence="3 5" id="KW-0269">Exonuclease</keyword>
<dbReference type="Proteomes" id="UP000231282">
    <property type="component" value="Unassembled WGS sequence"/>
</dbReference>
<keyword evidence="5" id="KW-0378">Hydrolase</keyword>
<dbReference type="Gene3D" id="3.60.15.10">
    <property type="entry name" value="Ribonuclease Z/Hydroxyacylglutathione hydrolase-like"/>
    <property type="match status" value="1"/>
</dbReference>
<evidence type="ECO:0000256" key="7">
    <source>
        <dbReference type="PIRSR" id="PIRSR004803-2"/>
    </source>
</evidence>
<keyword evidence="8" id="KW-0106">Calcium</keyword>
<feature type="active site" description="Proton donor" evidence="6">
    <location>
        <position position="195"/>
    </location>
</feature>
<feature type="binding site" evidence="8">
    <location>
        <position position="77"/>
    </location>
    <ligand>
        <name>Zn(2+)</name>
        <dbReference type="ChEBI" id="CHEBI:29105"/>
        <label>1</label>
        <note>catalytic</note>
    </ligand>
</feature>
<dbReference type="Gene3D" id="3.10.20.580">
    <property type="match status" value="1"/>
</dbReference>
<dbReference type="InterPro" id="IPR001279">
    <property type="entry name" value="Metallo-B-lactamas"/>
</dbReference>
<evidence type="ECO:0000256" key="4">
    <source>
        <dbReference type="ARBA" id="ARBA00022884"/>
    </source>
</evidence>
<reference evidence="11" key="1">
    <citation type="submission" date="2017-09" db="EMBL/GenBank/DDBJ databases">
        <title>Depth-based differentiation of microbial function through sediment-hosted aquifers and enrichment of novel symbionts in the deep terrestrial subsurface.</title>
        <authorList>
            <person name="Probst A.J."/>
            <person name="Ladd B."/>
            <person name="Jarett J.K."/>
            <person name="Geller-Mcgrath D.E."/>
            <person name="Sieber C.M.K."/>
            <person name="Emerson J.B."/>
            <person name="Anantharaman K."/>
            <person name="Thomas B.C."/>
            <person name="Malmstrom R."/>
            <person name="Stieglmeier M."/>
            <person name="Klingl A."/>
            <person name="Woyke T."/>
            <person name="Ryan C.M."/>
            <person name="Banfield J.F."/>
        </authorList>
    </citation>
    <scope>NUCLEOTIDE SEQUENCE [LARGE SCALE GENOMIC DNA]</scope>
</reference>
<dbReference type="NCBIfam" id="TIGR00649">
    <property type="entry name" value="MG423"/>
    <property type="match status" value="1"/>
</dbReference>
<feature type="binding site" evidence="8">
    <location>
        <position position="78"/>
    </location>
    <ligand>
        <name>Zn(2+)</name>
        <dbReference type="ChEBI" id="CHEBI:29105"/>
        <label>2</label>
        <note>catalytic</note>
    </ligand>
</feature>
<evidence type="ECO:0000256" key="8">
    <source>
        <dbReference type="PIRSR" id="PIRSR004803-3"/>
    </source>
</evidence>
<dbReference type="Pfam" id="PF17770">
    <property type="entry name" value="RNase_J_C"/>
    <property type="match status" value="1"/>
</dbReference>
<feature type="binding site" evidence="8">
    <location>
        <position position="141"/>
    </location>
    <ligand>
        <name>Zn(2+)</name>
        <dbReference type="ChEBI" id="CHEBI:29105"/>
        <label>1</label>
        <note>catalytic</note>
    </ligand>
</feature>
<dbReference type="EC" id="3.1.-.-" evidence="5"/>
<dbReference type="InterPro" id="IPR042173">
    <property type="entry name" value="RNase_J_2"/>
</dbReference>
<evidence type="ECO:0000313" key="10">
    <source>
        <dbReference type="EMBL" id="PIS14941.1"/>
    </source>
</evidence>
<dbReference type="PIRSF" id="PIRSF004803">
    <property type="entry name" value="RnjA"/>
    <property type="match status" value="1"/>
</dbReference>
<dbReference type="SMART" id="SM00849">
    <property type="entry name" value="Lactamase_B"/>
    <property type="match status" value="1"/>
</dbReference>
<dbReference type="CDD" id="cd07714">
    <property type="entry name" value="RNaseJ_MBL-fold"/>
    <property type="match status" value="1"/>
</dbReference>
<feature type="binding site" evidence="8">
    <location>
        <position position="50"/>
    </location>
    <ligand>
        <name>Ca(2+)</name>
        <dbReference type="ChEBI" id="CHEBI:29108"/>
    </ligand>
</feature>
<dbReference type="GO" id="GO:0003723">
    <property type="term" value="F:RNA binding"/>
    <property type="evidence" value="ECO:0007669"/>
    <property type="project" value="UniProtKB-UniRule"/>
</dbReference>
<dbReference type="GO" id="GO:0004521">
    <property type="term" value="F:RNA endonuclease activity"/>
    <property type="evidence" value="ECO:0007669"/>
    <property type="project" value="UniProtKB-UniRule"/>
</dbReference>
<dbReference type="InterPro" id="IPR041636">
    <property type="entry name" value="RNase_J_C"/>
</dbReference>
<comment type="subcellular location">
    <subcellularLocation>
        <location evidence="5">Cytoplasm</location>
    </subcellularLocation>
</comment>
<gene>
    <name evidence="5" type="primary">rnj</name>
    <name evidence="10" type="ORF">COT63_02595</name>
</gene>
<organism evidence="10 11">
    <name type="scientific">Candidatus Shapirobacteria bacterium CG09_land_8_20_14_0_10_38_17</name>
    <dbReference type="NCBI Taxonomy" id="1974884"/>
    <lineage>
        <taxon>Bacteria</taxon>
        <taxon>Candidatus Shapironibacteriota</taxon>
    </lineage>
</organism>
<keyword evidence="1 5" id="KW-0963">Cytoplasm</keyword>
<dbReference type="SUPFAM" id="SSF56281">
    <property type="entry name" value="Metallo-hydrolase/oxidoreductase"/>
    <property type="match status" value="1"/>
</dbReference>
<evidence type="ECO:0000256" key="1">
    <source>
        <dbReference type="ARBA" id="ARBA00022490"/>
    </source>
</evidence>
<dbReference type="InterPro" id="IPR004613">
    <property type="entry name" value="RNase_J"/>
</dbReference>
<keyword evidence="8" id="KW-0862">Zinc</keyword>
<feature type="binding site" evidence="8">
    <location>
        <position position="73"/>
    </location>
    <ligand>
        <name>Zn(2+)</name>
        <dbReference type="ChEBI" id="CHEBI:29105"/>
        <label>1</label>
        <note>catalytic</note>
    </ligand>
</feature>
<dbReference type="AlphaFoldDB" id="A0A2H0WQN5"/>
<comment type="subunit">
    <text evidence="5">Homodimer, may be a subunit of the RNA degradosome.</text>
</comment>
<feature type="binding site" evidence="8">
    <location>
        <position position="75"/>
    </location>
    <ligand>
        <name>Zn(2+)</name>
        <dbReference type="ChEBI" id="CHEBI:29105"/>
        <label>1</label>
        <note>catalytic</note>
    </ligand>
</feature>
<dbReference type="EMBL" id="PEZH01000053">
    <property type="protein sequence ID" value="PIS14941.1"/>
    <property type="molecule type" value="Genomic_DNA"/>
</dbReference>
<name>A0A2H0WQN5_9BACT</name>
<feature type="domain" description="Metallo-beta-lactamase" evidence="9">
    <location>
        <begin position="20"/>
        <end position="204"/>
    </location>
</feature>
<evidence type="ECO:0000256" key="2">
    <source>
        <dbReference type="ARBA" id="ARBA00022722"/>
    </source>
</evidence>
<comment type="function">
    <text evidence="5">An RNase that has 5'-3' exonuclease and possibly endonuclease activity. Involved in maturation of rRNA and in some organisms also mRNA maturation and/or decay.</text>
</comment>
<dbReference type="Gene3D" id="3.40.50.10710">
    <property type="entry name" value="Metallo-hydrolase/oxidoreductase"/>
    <property type="match status" value="1"/>
</dbReference>
<feature type="binding site" evidence="5 7">
    <location>
        <begin position="365"/>
        <end position="369"/>
    </location>
    <ligand>
        <name>substrate</name>
    </ligand>
</feature>
<keyword evidence="5" id="KW-0255">Endonuclease</keyword>
<dbReference type="PANTHER" id="PTHR43694">
    <property type="entry name" value="RIBONUCLEASE J"/>
    <property type="match status" value="1"/>
</dbReference>
<dbReference type="InterPro" id="IPR036866">
    <property type="entry name" value="RibonucZ/Hydroxyglut_hydro"/>
</dbReference>
<sequence>MEKQNNNLKIISLGGFGHVTKNMFVYETPQDILIVDCGMGFPDEEMLGVDLVIPDITYLKDKYTKIRGIVLTHGHEDHIGALPYLLPKLPKVPIFGSRLVLALLQEKLKENRLMADLREINRQKELSLGSDFKINFIQVTHSIPETFHFFIKTPYGNIYHGTDFKFDWTPIDGARVEVEKMVEASRQGVLFLLSDCLRSERGGHTPSEHNLIDIFEREIRKARGRFIVTTMSSNISRLKTAIDVSRKFGRRVALVGRSIERVIKISRSLGYINFPENLEVKVDKVKNYPPRQVTLLVAGSQAQTGSALDRIASGEHRHINIQPGDTVVFSSDYIPGNESSIQLLVDLLMRKGAEVSYMDISEDLHVSGHGAQDDLSLLISLVKPQFLLPIGGGFRQMKQYALLAQRMGYKKEVILLPQSSDIICVGKGRVSIGGKIEAREVMVDGLGVGDVGKVILRDREVLAKEGVAIAILGIDQNNSSLVFGPEIVSRGFIYGQIRDGREILDLAREEAKAVLVDTKNKLTNLKIIREKIQSRLEKFFYKTTGRWPMVLVVVIKV</sequence>
<feature type="binding site" evidence="8">
    <location>
        <position position="444"/>
    </location>
    <ligand>
        <name>Ca(2+)</name>
        <dbReference type="ChEBI" id="CHEBI:29108"/>
    </ligand>
</feature>
<protein>
    <recommendedName>
        <fullName evidence="5">Ribonuclease J</fullName>
        <shortName evidence="5">RNase J</shortName>
        <ecNumber evidence="5">3.1.-.-</ecNumber>
    </recommendedName>
</protein>
<comment type="similarity">
    <text evidence="5">Belongs to the metallo-beta-lactamase superfamily. RNA-metabolizing metallo-beta-lactamase-like family. Bacterial RNase J subfamily.</text>
</comment>
<comment type="cofactor">
    <cofactor evidence="8">
        <name>Zn(2+)</name>
        <dbReference type="ChEBI" id="CHEBI:29105"/>
    </cofactor>
    <text evidence="8">Binds 2 Zn(2+) ions per subunit. It is not clear if Zn(2+) or Mg(2+) is physiologically important.</text>
</comment>
<comment type="caution">
    <text evidence="10">The sequence shown here is derived from an EMBL/GenBank/DDBJ whole genome shotgun (WGS) entry which is preliminary data.</text>
</comment>
<proteinExistence type="inferred from homology"/>
<feature type="active site" description="Proton acceptor" evidence="6">
    <location>
        <position position="369"/>
    </location>
</feature>
<evidence type="ECO:0000256" key="3">
    <source>
        <dbReference type="ARBA" id="ARBA00022839"/>
    </source>
</evidence>
<evidence type="ECO:0000313" key="11">
    <source>
        <dbReference type="Proteomes" id="UP000231282"/>
    </source>
</evidence>
<accession>A0A2H0WQN5</accession>
<feature type="binding site" evidence="7">
    <location>
        <begin position="232"/>
        <end position="234"/>
    </location>
    <ligand>
        <name>substrate</name>
    </ligand>
</feature>